<dbReference type="RefSeq" id="WP_109983555.1">
    <property type="nucleotide sequence ID" value="NZ_QGTD01000005.1"/>
</dbReference>
<evidence type="ECO:0008006" key="3">
    <source>
        <dbReference type="Google" id="ProtNLM"/>
    </source>
</evidence>
<keyword evidence="2" id="KW-1185">Reference proteome</keyword>
<dbReference type="SUPFAM" id="SSF52540">
    <property type="entry name" value="P-loop containing nucleoside triphosphate hydrolases"/>
    <property type="match status" value="1"/>
</dbReference>
<accession>A0A317L0F1</accession>
<sequence length="329" mass="39070">MNFDLIHIGMMKTATTYLQNVWLKDSNYCLANIGSKEFLHHLRKNVRKDKTKSIIKTTIRTDKLKQDNQIMILSNEGFSTAFLNEINHQKQVLKFIDYTSSQLRYKTRSNQLLITVREPISWIRSIYIQSIKEGWSGSAQDFVEQQGSFLLYSLHLKMILSYYKRYFEKILILPFELLKENEDVFWNTITDTFQLPSVETRIENKLNKSLDLEKAYLLSSLNQMPPHETGKLLNFALYESVMEKYKSSKINSLYRKLVERATKSDIAKMYSLFELEAPRASFFDFHLQDNFIKSIQKNYLNYLQFYIKPAFVHQYQQSFDQYIKQNFSS</sequence>
<dbReference type="EMBL" id="QGTD01000005">
    <property type="protein sequence ID" value="PWU69297.1"/>
    <property type="molecule type" value="Genomic_DNA"/>
</dbReference>
<gene>
    <name evidence="1" type="ORF">DLJ74_04740</name>
</gene>
<dbReference type="OrthoDB" id="3760425at2"/>
<dbReference type="InterPro" id="IPR027417">
    <property type="entry name" value="P-loop_NTPase"/>
</dbReference>
<dbReference type="Proteomes" id="UP000245624">
    <property type="component" value="Unassembled WGS sequence"/>
</dbReference>
<organism evidence="1 2">
    <name type="scientific">Gracilibacillus dipsosauri</name>
    <dbReference type="NCBI Taxonomy" id="178340"/>
    <lineage>
        <taxon>Bacteria</taxon>
        <taxon>Bacillati</taxon>
        <taxon>Bacillota</taxon>
        <taxon>Bacilli</taxon>
        <taxon>Bacillales</taxon>
        <taxon>Bacillaceae</taxon>
        <taxon>Gracilibacillus</taxon>
    </lineage>
</organism>
<proteinExistence type="predicted"/>
<dbReference type="AlphaFoldDB" id="A0A317L0F1"/>
<evidence type="ECO:0000313" key="2">
    <source>
        <dbReference type="Proteomes" id="UP000245624"/>
    </source>
</evidence>
<evidence type="ECO:0000313" key="1">
    <source>
        <dbReference type="EMBL" id="PWU69297.1"/>
    </source>
</evidence>
<reference evidence="1 2" key="1">
    <citation type="submission" date="2018-05" db="EMBL/GenBank/DDBJ databases">
        <title>Genomic analysis of Gracilibacillus dipsosauri DD1 reveals novel features of a salt-tolerant amylase.</title>
        <authorList>
            <person name="Deutch C.E."/>
            <person name="Yang S."/>
        </authorList>
    </citation>
    <scope>NUCLEOTIDE SEQUENCE [LARGE SCALE GENOMIC DNA]</scope>
    <source>
        <strain evidence="1 2">DD1</strain>
    </source>
</reference>
<dbReference type="Gene3D" id="3.40.50.300">
    <property type="entry name" value="P-loop containing nucleotide triphosphate hydrolases"/>
    <property type="match status" value="1"/>
</dbReference>
<name>A0A317L0F1_9BACI</name>
<protein>
    <recommendedName>
        <fullName evidence="3">Sulfotransferase domain-containing protein</fullName>
    </recommendedName>
</protein>
<comment type="caution">
    <text evidence="1">The sequence shown here is derived from an EMBL/GenBank/DDBJ whole genome shotgun (WGS) entry which is preliminary data.</text>
</comment>